<name>A0A5C5XCR3_9PLAN</name>
<dbReference type="InterPro" id="IPR036237">
    <property type="entry name" value="Xyl_isomerase-like_sf"/>
</dbReference>
<dbReference type="Proteomes" id="UP000316095">
    <property type="component" value="Unassembled WGS sequence"/>
</dbReference>
<protein>
    <submittedName>
        <fullName evidence="3">D-tagatose 3-epimerase</fullName>
        <ecNumber evidence="3">5.3.1.-</ecNumber>
    </submittedName>
</protein>
<dbReference type="Gene3D" id="3.20.20.150">
    <property type="entry name" value="Divalent-metal-dependent TIM barrel enzymes"/>
    <property type="match status" value="1"/>
</dbReference>
<dbReference type="RefSeq" id="WP_146502149.1">
    <property type="nucleotide sequence ID" value="NZ_SJPG01000001.1"/>
</dbReference>
<organism evidence="3 4">
    <name type="scientific">Rubinisphaera italica</name>
    <dbReference type="NCBI Taxonomy" id="2527969"/>
    <lineage>
        <taxon>Bacteria</taxon>
        <taxon>Pseudomonadati</taxon>
        <taxon>Planctomycetota</taxon>
        <taxon>Planctomycetia</taxon>
        <taxon>Planctomycetales</taxon>
        <taxon>Planctomycetaceae</taxon>
        <taxon>Rubinisphaera</taxon>
    </lineage>
</organism>
<evidence type="ECO:0000313" key="4">
    <source>
        <dbReference type="Proteomes" id="UP000316095"/>
    </source>
</evidence>
<evidence type="ECO:0000259" key="2">
    <source>
        <dbReference type="Pfam" id="PF01261"/>
    </source>
</evidence>
<accession>A0A5C5XCR3</accession>
<dbReference type="AlphaFoldDB" id="A0A5C5XCR3"/>
<gene>
    <name evidence="3" type="ORF">Pan54_06860</name>
</gene>
<proteinExistence type="predicted"/>
<reference evidence="3 4" key="1">
    <citation type="submission" date="2019-02" db="EMBL/GenBank/DDBJ databases">
        <title>Deep-cultivation of Planctomycetes and their phenomic and genomic characterization uncovers novel biology.</title>
        <authorList>
            <person name="Wiegand S."/>
            <person name="Jogler M."/>
            <person name="Boedeker C."/>
            <person name="Pinto D."/>
            <person name="Vollmers J."/>
            <person name="Rivas-Marin E."/>
            <person name="Kohn T."/>
            <person name="Peeters S.H."/>
            <person name="Heuer A."/>
            <person name="Rast P."/>
            <person name="Oberbeckmann S."/>
            <person name="Bunk B."/>
            <person name="Jeske O."/>
            <person name="Meyerdierks A."/>
            <person name="Storesund J.E."/>
            <person name="Kallscheuer N."/>
            <person name="Luecker S."/>
            <person name="Lage O.M."/>
            <person name="Pohl T."/>
            <person name="Merkel B.J."/>
            <person name="Hornburger P."/>
            <person name="Mueller R.-W."/>
            <person name="Bruemmer F."/>
            <person name="Labrenz M."/>
            <person name="Spormann A.M."/>
            <person name="Op Den Camp H."/>
            <person name="Overmann J."/>
            <person name="Amann R."/>
            <person name="Jetten M.S.M."/>
            <person name="Mascher T."/>
            <person name="Medema M.H."/>
            <person name="Devos D.P."/>
            <person name="Kaster A.-K."/>
            <person name="Ovreas L."/>
            <person name="Rohde M."/>
            <person name="Galperin M.Y."/>
            <person name="Jogler C."/>
        </authorList>
    </citation>
    <scope>NUCLEOTIDE SEQUENCE [LARGE SCALE GENOMIC DNA]</scope>
    <source>
        <strain evidence="3 4">Pan54</strain>
    </source>
</reference>
<dbReference type="InterPro" id="IPR013022">
    <property type="entry name" value="Xyl_isomerase-like_TIM-brl"/>
</dbReference>
<dbReference type="EMBL" id="SJPG01000001">
    <property type="protein sequence ID" value="TWT59975.1"/>
    <property type="molecule type" value="Genomic_DNA"/>
</dbReference>
<evidence type="ECO:0000256" key="1">
    <source>
        <dbReference type="ARBA" id="ARBA00023235"/>
    </source>
</evidence>
<dbReference type="GO" id="GO:0016853">
    <property type="term" value="F:isomerase activity"/>
    <property type="evidence" value="ECO:0007669"/>
    <property type="project" value="UniProtKB-KW"/>
</dbReference>
<dbReference type="Pfam" id="PF01261">
    <property type="entry name" value="AP_endonuc_2"/>
    <property type="match status" value="1"/>
</dbReference>
<dbReference type="InterPro" id="IPR050417">
    <property type="entry name" value="Sugar_Epim/Isomerase"/>
</dbReference>
<evidence type="ECO:0000313" key="3">
    <source>
        <dbReference type="EMBL" id="TWT59975.1"/>
    </source>
</evidence>
<sequence>MIQFAITVSLVEQARGGPFVYWDGVRAAFQDAKQLGYDAVEIFAPSADFVDRQELQKLIEETGLKVAAVGTGAGMVVHQLQLCDADVSRREQAIQFIKDIIDFGAEFNAPAIIGSMQGRFDKVEGKAVAIERLTEALNRLGDYAGQKNVPLIYEPLNRYETNLFNKLADAADYLRSEKIANVVLLADLFHMNIEESNIAQALIDAGELTGHIHFVDSNRQAAGFGHMDFAPIVKALQEIGYSKYVSAEAFPIPDAATCAQQTIKKYQELFPR</sequence>
<dbReference type="PANTHER" id="PTHR43489">
    <property type="entry name" value="ISOMERASE"/>
    <property type="match status" value="1"/>
</dbReference>
<keyword evidence="1 3" id="KW-0413">Isomerase</keyword>
<comment type="caution">
    <text evidence="3">The sequence shown here is derived from an EMBL/GenBank/DDBJ whole genome shotgun (WGS) entry which is preliminary data.</text>
</comment>
<dbReference type="EC" id="5.3.1.-" evidence="3"/>
<dbReference type="PANTHER" id="PTHR43489:SF7">
    <property type="entry name" value="3-DEHYDRO-D-GULOSIDE 4-EPIMERASE-RELATED"/>
    <property type="match status" value="1"/>
</dbReference>
<dbReference type="OrthoDB" id="9814946at2"/>
<feature type="domain" description="Xylose isomerase-like TIM barrel" evidence="2">
    <location>
        <begin position="29"/>
        <end position="260"/>
    </location>
</feature>
<dbReference type="SUPFAM" id="SSF51658">
    <property type="entry name" value="Xylose isomerase-like"/>
    <property type="match status" value="1"/>
</dbReference>
<keyword evidence="4" id="KW-1185">Reference proteome</keyword>